<accession>A0A6P0UKG2</accession>
<proteinExistence type="predicted"/>
<reference evidence="1 2" key="1">
    <citation type="submission" date="2020-01" db="EMBL/GenBank/DDBJ databases">
        <title>Leptobacterium flavescens.</title>
        <authorList>
            <person name="Wang G."/>
        </authorList>
    </citation>
    <scope>NUCLEOTIDE SEQUENCE [LARGE SCALE GENOMIC DNA]</scope>
    <source>
        <strain evidence="1 2">KCTC 22160</strain>
    </source>
</reference>
<sequence>MLPNKKSNRPDYTEIGFVKKVTVGNLNPNAPFSEEKHEEQLALLNKCLSQFPKGIILGKDVSIGQYMIGEHQLTMEITTYHIGFKRKPHWLEQK</sequence>
<evidence type="ECO:0000313" key="2">
    <source>
        <dbReference type="Proteomes" id="UP000468581"/>
    </source>
</evidence>
<organism evidence="1 2">
    <name type="scientific">Leptobacterium flavescens</name>
    <dbReference type="NCBI Taxonomy" id="472055"/>
    <lineage>
        <taxon>Bacteria</taxon>
        <taxon>Pseudomonadati</taxon>
        <taxon>Bacteroidota</taxon>
        <taxon>Flavobacteriia</taxon>
        <taxon>Flavobacteriales</taxon>
        <taxon>Flavobacteriaceae</taxon>
        <taxon>Leptobacterium</taxon>
    </lineage>
</organism>
<name>A0A6P0UKG2_9FLAO</name>
<keyword evidence="2" id="KW-1185">Reference proteome</keyword>
<dbReference type="RefSeq" id="WP_163606806.1">
    <property type="nucleotide sequence ID" value="NZ_JAABOO010000002.1"/>
</dbReference>
<dbReference type="EMBL" id="JAABOO010000002">
    <property type="protein sequence ID" value="NER13714.1"/>
    <property type="molecule type" value="Genomic_DNA"/>
</dbReference>
<dbReference type="Proteomes" id="UP000468581">
    <property type="component" value="Unassembled WGS sequence"/>
</dbReference>
<gene>
    <name evidence="1" type="ORF">GWK08_09710</name>
</gene>
<evidence type="ECO:0000313" key="1">
    <source>
        <dbReference type="EMBL" id="NER13714.1"/>
    </source>
</evidence>
<dbReference type="AlphaFoldDB" id="A0A6P0UKG2"/>
<comment type="caution">
    <text evidence="1">The sequence shown here is derived from an EMBL/GenBank/DDBJ whole genome shotgun (WGS) entry which is preliminary data.</text>
</comment>
<protein>
    <submittedName>
        <fullName evidence="1">Uncharacterized protein</fullName>
    </submittedName>
</protein>